<reference evidence="2" key="1">
    <citation type="submission" date="2022-11" db="EMBL/GenBank/DDBJ databases">
        <title>Centuries of genome instability and evolution in soft-shell clam transmissible cancer (bioRxiv).</title>
        <authorList>
            <person name="Hart S.F.M."/>
            <person name="Yonemitsu M.A."/>
            <person name="Giersch R.M."/>
            <person name="Beal B.F."/>
            <person name="Arriagada G."/>
            <person name="Davis B.W."/>
            <person name="Ostrander E.A."/>
            <person name="Goff S.P."/>
            <person name="Metzger M.J."/>
        </authorList>
    </citation>
    <scope>NUCLEOTIDE SEQUENCE</scope>
    <source>
        <strain evidence="2">MELC-2E11</strain>
        <tissue evidence="2">Siphon/mantle</tissue>
    </source>
</reference>
<dbReference type="EMBL" id="CP111025">
    <property type="protein sequence ID" value="WAR26641.1"/>
    <property type="molecule type" value="Genomic_DNA"/>
</dbReference>
<organism evidence="2 3">
    <name type="scientific">Mya arenaria</name>
    <name type="common">Soft-shell clam</name>
    <dbReference type="NCBI Taxonomy" id="6604"/>
    <lineage>
        <taxon>Eukaryota</taxon>
        <taxon>Metazoa</taxon>
        <taxon>Spiralia</taxon>
        <taxon>Lophotrochozoa</taxon>
        <taxon>Mollusca</taxon>
        <taxon>Bivalvia</taxon>
        <taxon>Autobranchia</taxon>
        <taxon>Heteroconchia</taxon>
        <taxon>Euheterodonta</taxon>
        <taxon>Imparidentia</taxon>
        <taxon>Neoheterodontei</taxon>
        <taxon>Myida</taxon>
        <taxon>Myoidea</taxon>
        <taxon>Myidae</taxon>
        <taxon>Mya</taxon>
    </lineage>
</organism>
<name>A0ABY7G0P6_MYAAR</name>
<sequence>MEHVCGLATSRRNVSKSSASPSYRKSPAGFQQMCFKLKSPTIRLLFYPREVKQETLSAALTTGKAAPTVMRVTDTQTKQAAGTGLGETSAGLLKLKS</sequence>
<keyword evidence="3" id="KW-1185">Reference proteome</keyword>
<accession>A0ABY7G0P6</accession>
<protein>
    <submittedName>
        <fullName evidence="2">Uncharacterized protein</fullName>
    </submittedName>
</protein>
<feature type="region of interest" description="Disordered" evidence="1">
    <location>
        <begin position="1"/>
        <end position="27"/>
    </location>
</feature>
<feature type="compositionally biased region" description="Low complexity" evidence="1">
    <location>
        <begin position="15"/>
        <end position="27"/>
    </location>
</feature>
<gene>
    <name evidence="2" type="ORF">MAR_012345</name>
</gene>
<evidence type="ECO:0000313" key="3">
    <source>
        <dbReference type="Proteomes" id="UP001164746"/>
    </source>
</evidence>
<proteinExistence type="predicted"/>
<dbReference type="Proteomes" id="UP001164746">
    <property type="component" value="Chromosome 14"/>
</dbReference>
<evidence type="ECO:0000313" key="2">
    <source>
        <dbReference type="EMBL" id="WAR26641.1"/>
    </source>
</evidence>
<evidence type="ECO:0000256" key="1">
    <source>
        <dbReference type="SAM" id="MobiDB-lite"/>
    </source>
</evidence>